<reference evidence="4 5" key="1">
    <citation type="journal article" date="2013" name="Curr. Biol.">
        <title>The Genome of the Foraminiferan Reticulomyxa filosa.</title>
        <authorList>
            <person name="Glockner G."/>
            <person name="Hulsmann N."/>
            <person name="Schleicher M."/>
            <person name="Noegel A.A."/>
            <person name="Eichinger L."/>
            <person name="Gallinger C."/>
            <person name="Pawlowski J."/>
            <person name="Sierra R."/>
            <person name="Euteneuer U."/>
            <person name="Pillet L."/>
            <person name="Moustafa A."/>
            <person name="Platzer M."/>
            <person name="Groth M."/>
            <person name="Szafranski K."/>
            <person name="Schliwa M."/>
        </authorList>
    </citation>
    <scope>NUCLEOTIDE SEQUENCE [LARGE SCALE GENOMIC DNA]</scope>
</reference>
<dbReference type="CDD" id="cd00198">
    <property type="entry name" value="vWFA"/>
    <property type="match status" value="1"/>
</dbReference>
<dbReference type="GO" id="GO:0006886">
    <property type="term" value="P:intracellular protein transport"/>
    <property type="evidence" value="ECO:0007669"/>
    <property type="project" value="InterPro"/>
</dbReference>
<evidence type="ECO:0000313" key="5">
    <source>
        <dbReference type="Proteomes" id="UP000023152"/>
    </source>
</evidence>
<feature type="domain" description="SecA family profile" evidence="3">
    <location>
        <begin position="1"/>
        <end position="174"/>
    </location>
</feature>
<dbReference type="SUPFAM" id="SSF53300">
    <property type="entry name" value="vWA-like"/>
    <property type="match status" value="1"/>
</dbReference>
<feature type="non-terminal residue" evidence="4">
    <location>
        <position position="1"/>
    </location>
</feature>
<evidence type="ECO:0000256" key="1">
    <source>
        <dbReference type="ARBA" id="ARBA00022927"/>
    </source>
</evidence>
<dbReference type="InterPro" id="IPR000185">
    <property type="entry name" value="SecA"/>
</dbReference>
<keyword evidence="2" id="KW-0811">Translocation</keyword>
<dbReference type="AlphaFoldDB" id="X6P767"/>
<name>X6P767_RETFI</name>
<gene>
    <name evidence="4" type="ORF">RFI_03202</name>
</gene>
<evidence type="ECO:0000259" key="3">
    <source>
        <dbReference type="PROSITE" id="PS51196"/>
    </source>
</evidence>
<protein>
    <recommendedName>
        <fullName evidence="3">SecA family profile domain-containing protein</fullName>
    </recommendedName>
</protein>
<keyword evidence="1" id="KW-0813">Transport</keyword>
<keyword evidence="5" id="KW-1185">Reference proteome</keyword>
<dbReference type="Gene3D" id="3.40.50.410">
    <property type="entry name" value="von Willebrand factor, type A domain"/>
    <property type="match status" value="1"/>
</dbReference>
<sequence length="405" mass="46120">CDYFTTLKKEIDDRLIGKNPDTKRAVLVFFESKKQLIEFYESSNFVEMKRDAIVMTEENINEEKEYLIKRATTSGQVGLFTRAFGRGTDFVCCGQVVGANGGIHVIQTFLFEELSEEVQIKGRTARQGDSGSYSLVLCDKLLEQFLITKVDIDNARSIGNFYPLLHSKRTEFFKAQYAESKQYVEYAANEHKLGDRLIVVLKKNDAITVKKMLCDRNKGAEEKKLSQTIILMDGTASMTHLLQKTKNTVCTMFERISTILKENGESPNNFEIQFVVYRNYNAPEDMLLKISPWESNFMETIVACYGWGNEAIEIGLAHVNQEAEKGDVSQVILIGDAPANTRQETILFSESTYYEDELMRLKQRKIPVHAIYINDQAKKNFTDIAVITNGRYEKLDINSPQGSSQ</sequence>
<evidence type="ECO:0000256" key="2">
    <source>
        <dbReference type="ARBA" id="ARBA00023010"/>
    </source>
</evidence>
<dbReference type="GO" id="GO:0006605">
    <property type="term" value="P:protein targeting"/>
    <property type="evidence" value="ECO:0007669"/>
    <property type="project" value="InterPro"/>
</dbReference>
<organism evidence="4 5">
    <name type="scientific">Reticulomyxa filosa</name>
    <dbReference type="NCBI Taxonomy" id="46433"/>
    <lineage>
        <taxon>Eukaryota</taxon>
        <taxon>Sar</taxon>
        <taxon>Rhizaria</taxon>
        <taxon>Retaria</taxon>
        <taxon>Foraminifera</taxon>
        <taxon>Monothalamids</taxon>
        <taxon>Reticulomyxidae</taxon>
        <taxon>Reticulomyxa</taxon>
    </lineage>
</organism>
<accession>X6P767</accession>
<dbReference type="InterPro" id="IPR014018">
    <property type="entry name" value="SecA_motor_DEAD"/>
</dbReference>
<dbReference type="OrthoDB" id="7614088at2759"/>
<dbReference type="InterPro" id="IPR036465">
    <property type="entry name" value="vWFA_dom_sf"/>
</dbReference>
<dbReference type="PROSITE" id="PS51196">
    <property type="entry name" value="SECA_MOTOR_DEAD"/>
    <property type="match status" value="1"/>
</dbReference>
<keyword evidence="1" id="KW-0653">Protein transport</keyword>
<dbReference type="Gene3D" id="3.40.50.300">
    <property type="entry name" value="P-loop containing nucleotide triphosphate hydrolases"/>
    <property type="match status" value="1"/>
</dbReference>
<dbReference type="SUPFAM" id="SSF52540">
    <property type="entry name" value="P-loop containing nucleoside triphosphate hydrolases"/>
    <property type="match status" value="1"/>
</dbReference>
<dbReference type="InterPro" id="IPR027417">
    <property type="entry name" value="P-loop_NTPase"/>
</dbReference>
<proteinExistence type="predicted"/>
<evidence type="ECO:0000313" key="4">
    <source>
        <dbReference type="EMBL" id="ETO33894.1"/>
    </source>
</evidence>
<comment type="caution">
    <text evidence="4">The sequence shown here is derived from an EMBL/GenBank/DDBJ whole genome shotgun (WGS) entry which is preliminary data.</text>
</comment>
<dbReference type="PANTHER" id="PTHR30612:SF0">
    <property type="entry name" value="CHLOROPLAST PROTEIN-TRANSPORTING ATPASE"/>
    <property type="match status" value="1"/>
</dbReference>
<dbReference type="GO" id="GO:0005524">
    <property type="term" value="F:ATP binding"/>
    <property type="evidence" value="ECO:0007669"/>
    <property type="project" value="InterPro"/>
</dbReference>
<dbReference type="Proteomes" id="UP000023152">
    <property type="component" value="Unassembled WGS sequence"/>
</dbReference>
<dbReference type="PANTHER" id="PTHR30612">
    <property type="entry name" value="SECA INNER MEMBRANE COMPONENT OF SEC PROTEIN SECRETION SYSTEM"/>
    <property type="match status" value="1"/>
</dbReference>
<dbReference type="EMBL" id="ASPP01003056">
    <property type="protein sequence ID" value="ETO33894.1"/>
    <property type="molecule type" value="Genomic_DNA"/>
</dbReference>